<dbReference type="GO" id="GO:0005975">
    <property type="term" value="P:carbohydrate metabolic process"/>
    <property type="evidence" value="ECO:0007669"/>
    <property type="project" value="InterPro"/>
</dbReference>
<dbReference type="GO" id="GO:0016810">
    <property type="term" value="F:hydrolase activity, acting on carbon-nitrogen (but not peptide) bonds"/>
    <property type="evidence" value="ECO:0007669"/>
    <property type="project" value="InterPro"/>
</dbReference>
<dbReference type="PATRIC" id="fig|1073353.3.peg.2016"/>
<dbReference type="InterPro" id="IPR002509">
    <property type="entry name" value="NODB_dom"/>
</dbReference>
<protein>
    <submittedName>
        <fullName evidence="3">NhaD</fullName>
    </submittedName>
</protein>
<dbReference type="PANTHER" id="PTHR34216:SF13">
    <property type="entry name" value="XYLANASE_CHITIN DEACETYLASE"/>
    <property type="match status" value="1"/>
</dbReference>
<dbReference type="STRING" id="1073353.H740_09416"/>
<evidence type="ECO:0000259" key="2">
    <source>
        <dbReference type="PROSITE" id="PS51677"/>
    </source>
</evidence>
<dbReference type="Proteomes" id="UP000011782">
    <property type="component" value="Unassembled WGS sequence"/>
</dbReference>
<organism evidence="3 4">
    <name type="scientific">Campylobacter showae CC57C</name>
    <dbReference type="NCBI Taxonomy" id="1073353"/>
    <lineage>
        <taxon>Bacteria</taxon>
        <taxon>Pseudomonadati</taxon>
        <taxon>Campylobacterota</taxon>
        <taxon>Epsilonproteobacteria</taxon>
        <taxon>Campylobacterales</taxon>
        <taxon>Campylobacteraceae</taxon>
        <taxon>Campylobacter</taxon>
    </lineage>
</organism>
<sequence>MQKMSVSVLMYHHVLKKGGFIASGVEDFASQMRFLAEAGYKTLSAAEYTLYKKGELAVPKKSVLITFDDGWKDNYVYAYPILREFGLRATIFLVTQWIERASMRQGEFVELTHQEYKKAASQRPQDVFLNLDEIAAMRDVFDFHSHTHTHFDEYFGALSPEENFARCREFMRANLGFEDKILCWPRGKYDENLMRLARRAGYEAFFTTQRGINRPDGDLSAIKRIAAKKDAAWLKRTLFIYQNDILGGIYSKIKK</sequence>
<dbReference type="Pfam" id="PF01522">
    <property type="entry name" value="Polysacc_deac_1"/>
    <property type="match status" value="1"/>
</dbReference>
<keyword evidence="1" id="KW-0732">Signal</keyword>
<dbReference type="PROSITE" id="PS51677">
    <property type="entry name" value="NODB"/>
    <property type="match status" value="1"/>
</dbReference>
<reference evidence="3 4" key="1">
    <citation type="submission" date="2013-02" db="EMBL/GenBank/DDBJ databases">
        <title>Co-occurrence of anaerobic bacteria in colorectal carcinomas.</title>
        <authorList>
            <person name="Holt R.A."/>
            <person name="Warren R.L."/>
            <person name="Allen-Vercoe E."/>
            <person name="Pleasance S."/>
            <person name="Freeman D.J."/>
            <person name="Watson P."/>
            <person name="Moore R."/>
            <person name="Cochrane K."/>
        </authorList>
    </citation>
    <scope>NUCLEOTIDE SEQUENCE [LARGE SCALE GENOMIC DNA]</scope>
    <source>
        <strain evidence="3 4">CC57C</strain>
    </source>
</reference>
<dbReference type="InterPro" id="IPR011330">
    <property type="entry name" value="Glyco_hydro/deAcase_b/a-brl"/>
</dbReference>
<dbReference type="Gene3D" id="3.20.20.370">
    <property type="entry name" value="Glycoside hydrolase/deacetylase"/>
    <property type="match status" value="1"/>
</dbReference>
<dbReference type="EMBL" id="AOTD01000230">
    <property type="protein sequence ID" value="EMG29892.1"/>
    <property type="molecule type" value="Genomic_DNA"/>
</dbReference>
<evidence type="ECO:0000313" key="3">
    <source>
        <dbReference type="EMBL" id="EMG29892.1"/>
    </source>
</evidence>
<dbReference type="AlphaFoldDB" id="M3JB24"/>
<gene>
    <name evidence="3" type="ORF">H740_09416</name>
</gene>
<dbReference type="SUPFAM" id="SSF88713">
    <property type="entry name" value="Glycoside hydrolase/deacetylase"/>
    <property type="match status" value="1"/>
</dbReference>
<feature type="domain" description="NodB homology" evidence="2">
    <location>
        <begin position="61"/>
        <end position="255"/>
    </location>
</feature>
<dbReference type="CDD" id="cd10969">
    <property type="entry name" value="CE4_Ecf1_like_5s"/>
    <property type="match status" value="1"/>
</dbReference>
<comment type="caution">
    <text evidence="3">The sequence shown here is derived from an EMBL/GenBank/DDBJ whole genome shotgun (WGS) entry which is preliminary data.</text>
</comment>
<evidence type="ECO:0000313" key="4">
    <source>
        <dbReference type="Proteomes" id="UP000011782"/>
    </source>
</evidence>
<evidence type="ECO:0000256" key="1">
    <source>
        <dbReference type="ARBA" id="ARBA00022729"/>
    </source>
</evidence>
<dbReference type="PANTHER" id="PTHR34216">
    <property type="match status" value="1"/>
</dbReference>
<proteinExistence type="predicted"/>
<dbReference type="InterPro" id="IPR051398">
    <property type="entry name" value="Polysacch_Deacetylase"/>
</dbReference>
<name>M3JB24_9BACT</name>
<accession>M3JB24</accession>